<dbReference type="FunFam" id="3.30.300.30:FF:000010">
    <property type="entry name" value="Enterobactin synthetase component F"/>
    <property type="match status" value="1"/>
</dbReference>
<feature type="non-terminal residue" evidence="4">
    <location>
        <position position="1"/>
    </location>
</feature>
<dbReference type="InterPro" id="IPR020459">
    <property type="entry name" value="AMP-binding"/>
</dbReference>
<dbReference type="AlphaFoldDB" id="A0A508A6N0"/>
<dbReference type="FunFam" id="3.40.50.980:FF:000002">
    <property type="entry name" value="Enterobactin synthetase component F"/>
    <property type="match status" value="1"/>
</dbReference>
<dbReference type="GO" id="GO:0031177">
    <property type="term" value="F:phosphopantetheine binding"/>
    <property type="evidence" value="ECO:0007669"/>
    <property type="project" value="InterPro"/>
</dbReference>
<dbReference type="InterPro" id="IPR010071">
    <property type="entry name" value="AA_adenyl_dom"/>
</dbReference>
<organism evidence="4 5">
    <name type="scientific">Marilutibacter maris</name>
    <dbReference type="NCBI Taxonomy" id="1605891"/>
    <lineage>
        <taxon>Bacteria</taxon>
        <taxon>Pseudomonadati</taxon>
        <taxon>Pseudomonadota</taxon>
        <taxon>Gammaproteobacteria</taxon>
        <taxon>Lysobacterales</taxon>
        <taxon>Lysobacteraceae</taxon>
        <taxon>Marilutibacter</taxon>
    </lineage>
</organism>
<dbReference type="GO" id="GO:0043041">
    <property type="term" value="P:amino acid activation for nonribosomal peptide biosynthetic process"/>
    <property type="evidence" value="ECO:0007669"/>
    <property type="project" value="TreeGrafter"/>
</dbReference>
<proteinExistence type="predicted"/>
<dbReference type="Gene3D" id="3.40.50.980">
    <property type="match status" value="2"/>
</dbReference>
<dbReference type="Gene3D" id="3.30.300.30">
    <property type="match status" value="1"/>
</dbReference>
<dbReference type="Pfam" id="PF13193">
    <property type="entry name" value="AMP-binding_C"/>
    <property type="match status" value="1"/>
</dbReference>
<protein>
    <submittedName>
        <fullName evidence="4">Amino acid adenylation domain-containing protein</fullName>
    </submittedName>
</protein>
<dbReference type="InterPro" id="IPR025110">
    <property type="entry name" value="AMP-bd_C"/>
</dbReference>
<dbReference type="SMART" id="SM00823">
    <property type="entry name" value="PKS_PP"/>
    <property type="match status" value="1"/>
</dbReference>
<dbReference type="InterPro" id="IPR000873">
    <property type="entry name" value="AMP-dep_synth/lig_dom"/>
</dbReference>
<dbReference type="PROSITE" id="PS50075">
    <property type="entry name" value="CARRIER"/>
    <property type="match status" value="1"/>
</dbReference>
<dbReference type="InterPro" id="IPR009081">
    <property type="entry name" value="PP-bd_ACP"/>
</dbReference>
<dbReference type="PRINTS" id="PR00154">
    <property type="entry name" value="AMPBINDING"/>
</dbReference>
<dbReference type="FunFam" id="3.40.50.980:FF:000001">
    <property type="entry name" value="Non-ribosomal peptide synthetase"/>
    <property type="match status" value="1"/>
</dbReference>
<evidence type="ECO:0000256" key="2">
    <source>
        <dbReference type="ARBA" id="ARBA00022450"/>
    </source>
</evidence>
<reference evidence="4 5" key="1">
    <citation type="submission" date="2019-10" db="EMBL/GenBank/DDBJ databases">
        <title>Lysobacter alkalisoli sp. nov., isolated from saline-alkaline soil.</title>
        <authorList>
            <person name="Sun J.-Q."/>
        </authorList>
    </citation>
    <scope>NUCLEOTIDE SEQUENCE [LARGE SCALE GENOMIC DNA]</scope>
    <source>
        <strain evidence="4 5">KCTC 42381</strain>
    </source>
</reference>
<dbReference type="Pfam" id="PF00550">
    <property type="entry name" value="PP-binding"/>
    <property type="match status" value="1"/>
</dbReference>
<dbReference type="Pfam" id="PF00501">
    <property type="entry name" value="AMP-binding"/>
    <property type="match status" value="1"/>
</dbReference>
<dbReference type="Proteomes" id="UP000320431">
    <property type="component" value="Unassembled WGS sequence"/>
</dbReference>
<dbReference type="NCBIfam" id="TIGR01733">
    <property type="entry name" value="AA-adenyl-dom"/>
    <property type="match status" value="1"/>
</dbReference>
<keyword evidence="2" id="KW-0596">Phosphopantetheine</keyword>
<evidence type="ECO:0000313" key="5">
    <source>
        <dbReference type="Proteomes" id="UP000320431"/>
    </source>
</evidence>
<gene>
    <name evidence="4" type="ORF">FKV24_015430</name>
</gene>
<dbReference type="Gene3D" id="3.40.50.1820">
    <property type="entry name" value="alpha/beta hydrolase"/>
    <property type="match status" value="1"/>
</dbReference>
<dbReference type="SUPFAM" id="SSF56801">
    <property type="entry name" value="Acetyl-CoA synthetase-like"/>
    <property type="match status" value="1"/>
</dbReference>
<dbReference type="GO" id="GO:0044550">
    <property type="term" value="P:secondary metabolite biosynthetic process"/>
    <property type="evidence" value="ECO:0007669"/>
    <property type="project" value="UniProtKB-ARBA"/>
</dbReference>
<dbReference type="InterPro" id="IPR020806">
    <property type="entry name" value="PKS_PP-bd"/>
</dbReference>
<dbReference type="PANTHER" id="PTHR45527:SF1">
    <property type="entry name" value="FATTY ACID SYNTHASE"/>
    <property type="match status" value="1"/>
</dbReference>
<sequence length="669" mass="73601">GQYEEATIASLSGYFVRACERLLSDVDASHGYSLLSAAERERLQAFNATMRDFPRNVRIHELFEAQARKNPEAIALVFEDRSLSYRELDIQANRLAHYLRDERGVSHGDLVGICMERSLDMVVGILGALKAGAAYVPLDPGYPKQRLEHMLSDSGMTSVLVQRHLQETVLVGNGQAVPLDSPATRQALERHRSDAPSIVDAGADDLAYVIYTSGSTGLPKGVLVEHRALVNRIDWMHREYGADSGDVFLQKTPFGFDVSVWEFMWPLVAGSRLVMARPDGHKDPSYLAEVIAAERVTKLHFVPSMLSVMLESGLLGGCGTLAQVFCSGEALAPHHVRSFFDQCPWSQLHNLYGPTEAAIDVSHWNCADTEVGTANVPIGRPIQNIQLHVLGENGDCIPCGAVGELCIAGVGLARGYLNRPDLTREKFVVNPFYDDTESSSSRRMYRTGDLARWRQDGTLEFLGRIDHQVKIRGFRVELGEIEAVLATCTGVVEVTVVVREVVGDQRLVAYFTGTADGASLRALLGDRLPEYMIPSAFVHMEVMPLSPNGKVDRRALPDPVVAALKGERVPPQTPREAEVLGIFAELLKLDPDSISIDSGFFDLGGHSLLLMRLQARMSEAFGVDVDIRRLYEKQSVQAIALAVDADIKGRSLAHELASLREEDVEEAEF</sequence>
<keyword evidence="3" id="KW-0597">Phosphoprotein</keyword>
<name>A0A508A6N0_9GAMM</name>
<dbReference type="FunFam" id="3.40.50.12780:FF:000012">
    <property type="entry name" value="Non-ribosomal peptide synthetase"/>
    <property type="match status" value="1"/>
</dbReference>
<dbReference type="InterPro" id="IPR029058">
    <property type="entry name" value="AB_hydrolase_fold"/>
</dbReference>
<dbReference type="SUPFAM" id="SSF47336">
    <property type="entry name" value="ACP-like"/>
    <property type="match status" value="1"/>
</dbReference>
<accession>A0A508A6N0</accession>
<evidence type="ECO:0000256" key="3">
    <source>
        <dbReference type="ARBA" id="ARBA00022553"/>
    </source>
</evidence>
<dbReference type="PROSITE" id="PS00455">
    <property type="entry name" value="AMP_BINDING"/>
    <property type="match status" value="1"/>
</dbReference>
<evidence type="ECO:0000313" key="4">
    <source>
        <dbReference type="EMBL" id="KAB8172134.1"/>
    </source>
</evidence>
<dbReference type="InterPro" id="IPR020845">
    <property type="entry name" value="AMP-binding_CS"/>
</dbReference>
<dbReference type="FunFam" id="2.30.38.10:FF:000001">
    <property type="entry name" value="Non-ribosomal peptide synthetase PvdI"/>
    <property type="match status" value="1"/>
</dbReference>
<dbReference type="EMBL" id="VICD02000267">
    <property type="protein sequence ID" value="KAB8172134.1"/>
    <property type="molecule type" value="Genomic_DNA"/>
</dbReference>
<evidence type="ECO:0000256" key="1">
    <source>
        <dbReference type="ARBA" id="ARBA00001957"/>
    </source>
</evidence>
<dbReference type="Gene3D" id="2.30.38.10">
    <property type="entry name" value="Luciferase, Domain 3"/>
    <property type="match status" value="1"/>
</dbReference>
<dbReference type="GO" id="GO:0005829">
    <property type="term" value="C:cytosol"/>
    <property type="evidence" value="ECO:0007669"/>
    <property type="project" value="TreeGrafter"/>
</dbReference>
<comment type="cofactor">
    <cofactor evidence="1">
        <name>pantetheine 4'-phosphate</name>
        <dbReference type="ChEBI" id="CHEBI:47942"/>
    </cofactor>
</comment>
<dbReference type="PANTHER" id="PTHR45527">
    <property type="entry name" value="NONRIBOSOMAL PEPTIDE SYNTHETASE"/>
    <property type="match status" value="1"/>
</dbReference>
<dbReference type="RefSeq" id="WP_141483022.1">
    <property type="nucleotide sequence ID" value="NZ_VICD02000267.1"/>
</dbReference>
<dbReference type="InterPro" id="IPR045851">
    <property type="entry name" value="AMP-bd_C_sf"/>
</dbReference>
<dbReference type="CDD" id="cd05930">
    <property type="entry name" value="A_NRPS"/>
    <property type="match status" value="1"/>
</dbReference>
<comment type="caution">
    <text evidence="4">The sequence shown here is derived from an EMBL/GenBank/DDBJ whole genome shotgun (WGS) entry which is preliminary data.</text>
</comment>
<dbReference type="InterPro" id="IPR036736">
    <property type="entry name" value="ACP-like_sf"/>
</dbReference>